<keyword evidence="1" id="KW-0812">Transmembrane</keyword>
<evidence type="ECO:0000256" key="1">
    <source>
        <dbReference type="SAM" id="Phobius"/>
    </source>
</evidence>
<dbReference type="Proteomes" id="UP001057381">
    <property type="component" value="Chromosome"/>
</dbReference>
<dbReference type="EMBL" id="CP073809">
    <property type="protein sequence ID" value="UTH14009.1"/>
    <property type="molecule type" value="Genomic_DNA"/>
</dbReference>
<gene>
    <name evidence="2" type="ORF">KFV11_01150</name>
</gene>
<feature type="transmembrane region" description="Helical" evidence="1">
    <location>
        <begin position="33"/>
        <end position="57"/>
    </location>
</feature>
<sequence>MKSSIRLILLVLGMIMLLKEAFLGIPALGGIYIFSVGWAPLFTNIMLYIVIAFILVAGRYNHGNELMYIPVLGAILNIIAFIPFIGMVCHWIMALFMLYFVIRVLSYPAYSSHRADPRSIYNRRY</sequence>
<proteinExistence type="predicted"/>
<dbReference type="AlphaFoldDB" id="A0A9Q9F3H2"/>
<organism evidence="2 3">
    <name type="scientific">Macrococcus equipercicus</name>
    <dbReference type="NCBI Taxonomy" id="69967"/>
    <lineage>
        <taxon>Bacteria</taxon>
        <taxon>Bacillati</taxon>
        <taxon>Bacillota</taxon>
        <taxon>Bacilli</taxon>
        <taxon>Bacillales</taxon>
        <taxon>Staphylococcaceae</taxon>
        <taxon>Macrococcus</taxon>
    </lineage>
</organism>
<keyword evidence="1" id="KW-1133">Transmembrane helix</keyword>
<name>A0A9Q9F3H2_9STAP</name>
<evidence type="ECO:0000313" key="2">
    <source>
        <dbReference type="EMBL" id="UTH14009.1"/>
    </source>
</evidence>
<accession>A0A9Q9F3H2</accession>
<keyword evidence="1" id="KW-0472">Membrane</keyword>
<reference evidence="2" key="1">
    <citation type="submission" date="2021-04" db="EMBL/GenBank/DDBJ databases">
        <title>Complete Genome Sequences of Macrococcus spp. from dog and cattle.</title>
        <authorList>
            <person name="Schwendener S."/>
            <person name="Perreten V."/>
        </authorList>
    </citation>
    <scope>NUCLEOTIDE SEQUENCE</scope>
    <source>
        <strain evidence="2">Epi0143-OL</strain>
    </source>
</reference>
<evidence type="ECO:0000313" key="3">
    <source>
        <dbReference type="Proteomes" id="UP001057381"/>
    </source>
</evidence>
<dbReference type="KEGG" id="mequ:KFV11_01150"/>
<dbReference type="RefSeq" id="WP_254250106.1">
    <property type="nucleotide sequence ID" value="NZ_CP073809.1"/>
</dbReference>
<protein>
    <submittedName>
        <fullName evidence="2">Uncharacterized protein</fullName>
    </submittedName>
</protein>
<feature type="transmembrane region" description="Helical" evidence="1">
    <location>
        <begin position="66"/>
        <end position="85"/>
    </location>
</feature>
<feature type="transmembrane region" description="Helical" evidence="1">
    <location>
        <begin position="91"/>
        <end position="110"/>
    </location>
</feature>